<dbReference type="InterPro" id="IPR055180">
    <property type="entry name" value="HsdR_RecA-like_helicase_dom_2"/>
</dbReference>
<feature type="region of interest" description="Disordered" evidence="1">
    <location>
        <begin position="640"/>
        <end position="660"/>
    </location>
</feature>
<dbReference type="InterPro" id="IPR007409">
    <property type="entry name" value="Restrct_endonuc_type1_HsdR_N"/>
</dbReference>
<dbReference type="Pfam" id="PF04313">
    <property type="entry name" value="HSDR_N"/>
    <property type="match status" value="1"/>
</dbReference>
<dbReference type="PROSITE" id="PS51192">
    <property type="entry name" value="HELICASE_ATP_BIND_1"/>
    <property type="match status" value="1"/>
</dbReference>
<dbReference type="KEGG" id="ttc:FOKN1_0210"/>
<dbReference type="GO" id="GO:0009035">
    <property type="term" value="F:type I site-specific deoxyribonuclease activity"/>
    <property type="evidence" value="ECO:0007669"/>
    <property type="project" value="UniProtKB-EC"/>
</dbReference>
<evidence type="ECO:0000259" key="2">
    <source>
        <dbReference type="PROSITE" id="PS51192"/>
    </source>
</evidence>
<dbReference type="GO" id="GO:0003677">
    <property type="term" value="F:DNA binding"/>
    <property type="evidence" value="ECO:0007669"/>
    <property type="project" value="UniProtKB-KW"/>
</dbReference>
<dbReference type="InterPro" id="IPR040980">
    <property type="entry name" value="SWI2_SNF2"/>
</dbReference>
<gene>
    <name evidence="3" type="ORF">FOKN1_0210</name>
</gene>
<dbReference type="Gene3D" id="3.40.50.300">
    <property type="entry name" value="P-loop containing nucleotide triphosphate hydrolases"/>
    <property type="match status" value="2"/>
</dbReference>
<organism evidence="3 4">
    <name type="scientific">Thiohalobacter thiocyanaticus</name>
    <dbReference type="NCBI Taxonomy" id="585455"/>
    <lineage>
        <taxon>Bacteria</taxon>
        <taxon>Pseudomonadati</taxon>
        <taxon>Pseudomonadota</taxon>
        <taxon>Gammaproteobacteria</taxon>
        <taxon>Thiohalobacterales</taxon>
        <taxon>Thiohalobacteraceae</taxon>
        <taxon>Thiohalobacter</taxon>
    </lineage>
</organism>
<dbReference type="Proteomes" id="UP000218765">
    <property type="component" value="Chromosome"/>
</dbReference>
<dbReference type="RefSeq" id="WP_096363867.1">
    <property type="nucleotide sequence ID" value="NZ_AP018052.1"/>
</dbReference>
<sequence>MDKAKELVFQQAIVDDLTADGWLEGNPNAYDRELALYPEDLLAWLHDTQPEAVTKLTKFYHDKTDQMLLKRAAEQMDKHGSLHVLRHGFKDRGAKIRHCQFRPDHGLNPDTLARYGANRLRVVQEVSYSPHAKEGYNPRLDLVLFVNGIPVATLELKSEFKQSVDNAKRQYRRDRPPRAPKSNKVEPLLAFKRRALVHFAVGLEEVWMTTKLEGEDTFFLPFNRGYDGGAGNPPNPEGYATDYLWKQVFQRDAWLDILGRIVHLQREEKEDWQGKRYTKETLIFPRFHQWDAVNKLVATARHEGPGHKYLIQHSAGSGKSNSIAWTAHRLASLHDEQDQRVFDSVIVITDRTVLDDQLQETIYQFEHAEGVVRRISREEGEGSKSAQLAEALAEQSRIIIVTIQTFPFVLEAIQQQTALKERRFAVIADEAHSSQTGATARKVREVLMAEQLEEDAEITGEDVLDATLAARSQATNISYLAFTATPKAKTLELFGRPPDPTRPVAGDNLPEAFHVYTMQQAIEEGFILDVLRRYTTYQMAFKLEQAQGSPDEEVDKGKAANRIYRWVKLHPWNIEQKVAVIVDHFRKHVGHLLNGQAKAMVVTDSRKAAVRYKLALDKYVTEQGYTDVHALVAFSGDVEDSDSGPEPFNERNMNPSAKGQDLRDAFDTDTYQVMIVANKFQTGFDQPKLCAMYVDKKLSGVDCVQTLSRLNRTYPGKEEPFVLDFVNKPEDVLEAFRPYYRTAELESVSDPNLVYDLQHKLDEAHIYQWQEVRAFADAFFDPKQTQDKFSYHTRPAVDRFKDRYKTAIQAIKASQKAEREAEKSGDTVELTNARKDLKAAGEVKDALDLFKKNLGSFVRFYEFMSQIVDYDDRELEQFSVYARHLRPLLREERLDEDIDITSLQLSHYRLKKIAEQELKIQEQEEGEYKLKGIDGLGSGAVRDPEKERLSRIIKRLNELFAGENLSDNDRIHYMNTIKNRVMENTTVVQQLENNTADQVMLGDYPNAVEDAVMESLQTHSDMAGQLLQNNSVSIAFARLLLEVILKEKNDPKLTVLGY</sequence>
<proteinExistence type="predicted"/>
<name>A0A1Z4VN17_9GAMM</name>
<keyword evidence="4" id="KW-1185">Reference proteome</keyword>
<dbReference type="Pfam" id="PF18766">
    <property type="entry name" value="SWI2_SNF2"/>
    <property type="match status" value="1"/>
</dbReference>
<dbReference type="SUPFAM" id="SSF52540">
    <property type="entry name" value="P-loop containing nucleoside triphosphate hydrolases"/>
    <property type="match status" value="1"/>
</dbReference>
<dbReference type="GO" id="GO:0009307">
    <property type="term" value="P:DNA restriction-modification system"/>
    <property type="evidence" value="ECO:0007669"/>
    <property type="project" value="UniProtKB-KW"/>
</dbReference>
<dbReference type="Pfam" id="PF22679">
    <property type="entry name" value="T1R_D3-like"/>
    <property type="match status" value="1"/>
</dbReference>
<dbReference type="GO" id="GO:0005524">
    <property type="term" value="F:ATP binding"/>
    <property type="evidence" value="ECO:0007669"/>
    <property type="project" value="UniProtKB-KW"/>
</dbReference>
<dbReference type="Gene3D" id="3.90.1570.50">
    <property type="match status" value="1"/>
</dbReference>
<dbReference type="PANTHER" id="PTHR42927">
    <property type="entry name" value="HELICASE SUPERFAMILY 1 AND 2 DOMAIN-CONTAINING PROTEIN"/>
    <property type="match status" value="1"/>
</dbReference>
<accession>A0A1Z4VN17</accession>
<dbReference type="REBASE" id="193360">
    <property type="entry name" value="TthFOKN1ORF207P"/>
</dbReference>
<reference evidence="3 4" key="1">
    <citation type="submission" date="2017-05" db="EMBL/GenBank/DDBJ databases">
        <title>Thiocyanate degradation by Thiohalobacter thiocyanaticus FOKN1.</title>
        <authorList>
            <person name="Oshiki M."/>
            <person name="Fukushima T."/>
            <person name="Kawano S."/>
            <person name="Nakagawa J."/>
        </authorList>
    </citation>
    <scope>NUCLEOTIDE SEQUENCE [LARGE SCALE GENOMIC DNA]</scope>
    <source>
        <strain evidence="3 4">FOKN1</strain>
    </source>
</reference>
<dbReference type="PANTHER" id="PTHR42927:SF1">
    <property type="entry name" value="HELICASE SUPERFAMILY 1 AND 2 DOMAIN-CONTAINING PROTEIN"/>
    <property type="match status" value="1"/>
</dbReference>
<dbReference type="OrthoDB" id="9758243at2"/>
<dbReference type="SMART" id="SM00487">
    <property type="entry name" value="DEXDc"/>
    <property type="match status" value="1"/>
</dbReference>
<evidence type="ECO:0000313" key="4">
    <source>
        <dbReference type="Proteomes" id="UP000218765"/>
    </source>
</evidence>
<evidence type="ECO:0000256" key="1">
    <source>
        <dbReference type="SAM" id="MobiDB-lite"/>
    </source>
</evidence>
<dbReference type="EMBL" id="AP018052">
    <property type="protein sequence ID" value="BAZ92614.1"/>
    <property type="molecule type" value="Genomic_DNA"/>
</dbReference>
<dbReference type="AlphaFoldDB" id="A0A1Z4VN17"/>
<feature type="domain" description="Helicase ATP-binding" evidence="2">
    <location>
        <begin position="300"/>
        <end position="504"/>
    </location>
</feature>
<dbReference type="InterPro" id="IPR014001">
    <property type="entry name" value="Helicase_ATP-bd"/>
</dbReference>
<protein>
    <submittedName>
        <fullName evidence="3">Type I site-specific restriction-modification system, R subunit</fullName>
    </submittedName>
</protein>
<dbReference type="InterPro" id="IPR027417">
    <property type="entry name" value="P-loop_NTPase"/>
</dbReference>
<dbReference type="CDD" id="cd22332">
    <property type="entry name" value="HsdR_N"/>
    <property type="match status" value="1"/>
</dbReference>
<evidence type="ECO:0000313" key="3">
    <source>
        <dbReference type="EMBL" id="BAZ92614.1"/>
    </source>
</evidence>